<feature type="compositionally biased region" description="Basic and acidic residues" evidence="1">
    <location>
        <begin position="1"/>
        <end position="12"/>
    </location>
</feature>
<dbReference type="Proteomes" id="UP000290624">
    <property type="component" value="Unassembled WGS sequence"/>
</dbReference>
<feature type="region of interest" description="Disordered" evidence="1">
    <location>
        <begin position="1"/>
        <end position="21"/>
    </location>
</feature>
<sequence length="285" mass="29454">MTEHEFPQRSEPDDGSAPLYPLLPVDPPRIGPYWLEARVTASASGVAYAAHATDGTVAMVIMLSEGAADDAAAVDRFAGTIEKMHIDTVLARGGHQQDSGRLAGKYIAPDDTPQAPDPTPNAPWAALAYDASPAATAEAERVLSEVDLSWLPNQGAEHGPSYALHWIDKVAPGVSRQWPLPWPGKPQRAGWASILISWIIMMLMMALAVLIAILLFQTTPPQNAPDPVPNSASASASGGSGSPSPQSGSPSPQSGSASPQPSSGSPEASGSASASASSPTPDSRL</sequence>
<feature type="transmembrane region" description="Helical" evidence="2">
    <location>
        <begin position="195"/>
        <end position="216"/>
    </location>
</feature>
<keyword evidence="2" id="KW-1133">Transmembrane helix</keyword>
<reference evidence="3 4" key="1">
    <citation type="submission" date="2018-01" db="EMBL/GenBank/DDBJ databases">
        <title>Lactibacter flavus gen. nov., sp. nov., a novel bacterium of the family Propionibacteriaceae isolated from raw milk and dairy products.</title>
        <authorList>
            <person name="Wenning M."/>
            <person name="Breitenwieser F."/>
            <person name="Huptas C."/>
            <person name="von Neubeck M."/>
            <person name="Busse H.-J."/>
            <person name="Scherer S."/>
        </authorList>
    </citation>
    <scope>NUCLEOTIDE SEQUENCE [LARGE SCALE GENOMIC DNA]</scope>
    <source>
        <strain evidence="3 4">VG341</strain>
    </source>
</reference>
<feature type="region of interest" description="Disordered" evidence="1">
    <location>
        <begin position="223"/>
        <end position="285"/>
    </location>
</feature>
<keyword evidence="2" id="KW-0472">Membrane</keyword>
<dbReference type="AlphaFoldDB" id="A0A4Q2ELG0"/>
<name>A0A4Q2ELG0_9ACTN</name>
<dbReference type="OrthoDB" id="3728740at2"/>
<gene>
    <name evidence="3" type="ORF">C1706_02505</name>
</gene>
<keyword evidence="4" id="KW-1185">Reference proteome</keyword>
<evidence type="ECO:0000256" key="2">
    <source>
        <dbReference type="SAM" id="Phobius"/>
    </source>
</evidence>
<keyword evidence="2" id="KW-0812">Transmembrane</keyword>
<evidence type="ECO:0000313" key="4">
    <source>
        <dbReference type="Proteomes" id="UP000290624"/>
    </source>
</evidence>
<feature type="compositionally biased region" description="Low complexity" evidence="1">
    <location>
        <begin position="231"/>
        <end position="279"/>
    </location>
</feature>
<organism evidence="3 4">
    <name type="scientific">Propioniciclava flava</name>
    <dbReference type="NCBI Taxonomy" id="2072026"/>
    <lineage>
        <taxon>Bacteria</taxon>
        <taxon>Bacillati</taxon>
        <taxon>Actinomycetota</taxon>
        <taxon>Actinomycetes</taxon>
        <taxon>Propionibacteriales</taxon>
        <taxon>Propionibacteriaceae</taxon>
        <taxon>Propioniciclava</taxon>
    </lineage>
</organism>
<evidence type="ECO:0000313" key="3">
    <source>
        <dbReference type="EMBL" id="RXW33636.1"/>
    </source>
</evidence>
<comment type="caution">
    <text evidence="3">The sequence shown here is derived from an EMBL/GenBank/DDBJ whole genome shotgun (WGS) entry which is preliminary data.</text>
</comment>
<dbReference type="EMBL" id="PPCV01000001">
    <property type="protein sequence ID" value="RXW33636.1"/>
    <property type="molecule type" value="Genomic_DNA"/>
</dbReference>
<dbReference type="RefSeq" id="WP_129457605.1">
    <property type="nucleotide sequence ID" value="NZ_PPCV01000001.1"/>
</dbReference>
<evidence type="ECO:0000256" key="1">
    <source>
        <dbReference type="SAM" id="MobiDB-lite"/>
    </source>
</evidence>
<proteinExistence type="predicted"/>
<protein>
    <submittedName>
        <fullName evidence="3">Uncharacterized protein</fullName>
    </submittedName>
</protein>
<accession>A0A4Q2ELG0</accession>